<dbReference type="RefSeq" id="XP_007863600.1">
    <property type="nucleotide sequence ID" value="XM_007865409.1"/>
</dbReference>
<reference evidence="6 7" key="1">
    <citation type="journal article" date="2012" name="Science">
        <title>The Paleozoic origin of enzymatic lignin decomposition reconstructed from 31 fungal genomes.</title>
        <authorList>
            <person name="Floudas D."/>
            <person name="Binder M."/>
            <person name="Riley R."/>
            <person name="Barry K."/>
            <person name="Blanchette R.A."/>
            <person name="Henrissat B."/>
            <person name="Martinez A.T."/>
            <person name="Otillar R."/>
            <person name="Spatafora J.W."/>
            <person name="Yadav J.S."/>
            <person name="Aerts A."/>
            <person name="Benoit I."/>
            <person name="Boyd A."/>
            <person name="Carlson A."/>
            <person name="Copeland A."/>
            <person name="Coutinho P.M."/>
            <person name="de Vries R.P."/>
            <person name="Ferreira P."/>
            <person name="Findley K."/>
            <person name="Foster B."/>
            <person name="Gaskell J."/>
            <person name="Glotzer D."/>
            <person name="Gorecki P."/>
            <person name="Heitman J."/>
            <person name="Hesse C."/>
            <person name="Hori C."/>
            <person name="Igarashi K."/>
            <person name="Jurgens J.A."/>
            <person name="Kallen N."/>
            <person name="Kersten P."/>
            <person name="Kohler A."/>
            <person name="Kuees U."/>
            <person name="Kumar T.K.A."/>
            <person name="Kuo A."/>
            <person name="LaButti K."/>
            <person name="Larrondo L.F."/>
            <person name="Lindquist E."/>
            <person name="Ling A."/>
            <person name="Lombard V."/>
            <person name="Lucas S."/>
            <person name="Lundell T."/>
            <person name="Martin R."/>
            <person name="McLaughlin D.J."/>
            <person name="Morgenstern I."/>
            <person name="Morin E."/>
            <person name="Murat C."/>
            <person name="Nagy L.G."/>
            <person name="Nolan M."/>
            <person name="Ohm R.A."/>
            <person name="Patyshakuliyeva A."/>
            <person name="Rokas A."/>
            <person name="Ruiz-Duenas F.J."/>
            <person name="Sabat G."/>
            <person name="Salamov A."/>
            <person name="Samejima M."/>
            <person name="Schmutz J."/>
            <person name="Slot J.C."/>
            <person name="St John F."/>
            <person name="Stenlid J."/>
            <person name="Sun H."/>
            <person name="Sun S."/>
            <person name="Syed K."/>
            <person name="Tsang A."/>
            <person name="Wiebenga A."/>
            <person name="Young D."/>
            <person name="Pisabarro A."/>
            <person name="Eastwood D.C."/>
            <person name="Martin F."/>
            <person name="Cullen D."/>
            <person name="Grigoriev I.V."/>
            <person name="Hibbett D.S."/>
        </authorList>
    </citation>
    <scope>NUCLEOTIDE SEQUENCE [LARGE SCALE GENOMIC DNA]</scope>
    <source>
        <strain evidence="6 7">ATCC 11539</strain>
    </source>
</reference>
<organism evidence="6 7">
    <name type="scientific">Gloeophyllum trabeum (strain ATCC 11539 / FP-39264 / Madison 617)</name>
    <name type="common">Brown rot fungus</name>
    <dbReference type="NCBI Taxonomy" id="670483"/>
    <lineage>
        <taxon>Eukaryota</taxon>
        <taxon>Fungi</taxon>
        <taxon>Dikarya</taxon>
        <taxon>Basidiomycota</taxon>
        <taxon>Agaricomycotina</taxon>
        <taxon>Agaricomycetes</taxon>
        <taxon>Gloeophyllales</taxon>
        <taxon>Gloeophyllaceae</taxon>
        <taxon>Gloeophyllum</taxon>
    </lineage>
</organism>
<dbReference type="STRING" id="670483.S7QGR5"/>
<evidence type="ECO:0000259" key="5">
    <source>
        <dbReference type="PROSITE" id="PS50188"/>
    </source>
</evidence>
<dbReference type="SUPFAM" id="SSF49899">
    <property type="entry name" value="Concanavalin A-like lectins/glucanases"/>
    <property type="match status" value="1"/>
</dbReference>
<feature type="non-terminal residue" evidence="6">
    <location>
        <position position="501"/>
    </location>
</feature>
<sequence length="501" mass="54847">MFAGSSPKRDESPLPPPQPAPANPRKRKQAVHNASTPDLAGTAPADGAKPDTHAVLSSRHALANRPRLSISRHPILTPFADIDGHVYNSTDCPAYNHLGFRYIPAGISPPGSILPCTTIESAPTHFRVSWEDRSQAIKVTQDGLGLLGDKGYRSARCNAPLREGKWYMEVKIDCGGGTKPPGSTRHQGAHVRLGWGRREAPINAPVGLDGYSYAVRDLTGDKVHLSRPRPYGRPFGTGDVIGMYISLPPRRKPDPKDPMDPAHIKRERIAIEVKGQEYFESLEYAVSKEMMALMDGKTSANTTADADPNASSNPTSSIPSNHPTSPSKKSATVKNLPSHPGSKSKAPSATPGPSSKQTQPPPLRPLPTLGPSSRIAFFVNGECQGTAFQDLLSYLPLKPHQEKGKKKREKDREREREGGPKVHWENTFDDGTTGYYPMISLFNDARVRINPGPNFDFEPPPDIDALLTGAGDGKCGRLKWRPVCERYAEFMQEQWELDKLE</sequence>
<comment type="subcellular location">
    <subcellularLocation>
        <location evidence="1">Nucleus</location>
    </subcellularLocation>
</comment>
<dbReference type="GeneID" id="19308299"/>
<dbReference type="PANTHER" id="PTHR10598:SF0">
    <property type="entry name" value="SET1_ASH2 HISTONE METHYLTRANSFERASE COMPLEX SUBUNIT ASH2"/>
    <property type="match status" value="1"/>
</dbReference>
<dbReference type="GO" id="GO:0000976">
    <property type="term" value="F:transcription cis-regulatory region binding"/>
    <property type="evidence" value="ECO:0007669"/>
    <property type="project" value="TreeGrafter"/>
</dbReference>
<feature type="region of interest" description="Disordered" evidence="4">
    <location>
        <begin position="399"/>
        <end position="426"/>
    </location>
</feature>
<feature type="compositionally biased region" description="Polar residues" evidence="4">
    <location>
        <begin position="298"/>
        <end position="335"/>
    </location>
</feature>
<evidence type="ECO:0000313" key="7">
    <source>
        <dbReference type="Proteomes" id="UP000030669"/>
    </source>
</evidence>
<proteinExistence type="inferred from homology"/>
<feature type="region of interest" description="Disordered" evidence="4">
    <location>
        <begin position="298"/>
        <end position="369"/>
    </location>
</feature>
<dbReference type="EMBL" id="KB469298">
    <property type="protein sequence ID" value="EPQ58418.1"/>
    <property type="molecule type" value="Genomic_DNA"/>
</dbReference>
<dbReference type="InterPro" id="IPR043136">
    <property type="entry name" value="B30.2/SPRY_sf"/>
</dbReference>
<dbReference type="SMART" id="SM00449">
    <property type="entry name" value="SPRY"/>
    <property type="match status" value="1"/>
</dbReference>
<dbReference type="InterPro" id="IPR037353">
    <property type="entry name" value="ASH2"/>
</dbReference>
<feature type="region of interest" description="Disordered" evidence="4">
    <location>
        <begin position="1"/>
        <end position="51"/>
    </location>
</feature>
<dbReference type="OrthoDB" id="10266026at2759"/>
<dbReference type="InterPro" id="IPR013320">
    <property type="entry name" value="ConA-like_dom_sf"/>
</dbReference>
<dbReference type="HOGENOM" id="CLU_014420_0_0_1"/>
<dbReference type="InterPro" id="IPR003877">
    <property type="entry name" value="SPRY_dom"/>
</dbReference>
<protein>
    <recommendedName>
        <fullName evidence="5">B30.2/SPRY domain-containing protein</fullName>
    </recommendedName>
</protein>
<feature type="compositionally biased region" description="Polar residues" evidence="4">
    <location>
        <begin position="345"/>
        <end position="356"/>
    </location>
</feature>
<keyword evidence="2" id="KW-0539">Nucleus</keyword>
<name>S7QGR5_GLOTA</name>
<dbReference type="PROSITE" id="PS50188">
    <property type="entry name" value="B302_SPRY"/>
    <property type="match status" value="1"/>
</dbReference>
<keyword evidence="7" id="KW-1185">Reference proteome</keyword>
<evidence type="ECO:0000313" key="6">
    <source>
        <dbReference type="EMBL" id="EPQ58418.1"/>
    </source>
</evidence>
<feature type="domain" description="B30.2/SPRY" evidence="5">
    <location>
        <begin position="106"/>
        <end position="300"/>
    </location>
</feature>
<evidence type="ECO:0000256" key="2">
    <source>
        <dbReference type="ARBA" id="ARBA00023242"/>
    </source>
</evidence>
<dbReference type="GO" id="GO:0048188">
    <property type="term" value="C:Set1C/COMPASS complex"/>
    <property type="evidence" value="ECO:0007669"/>
    <property type="project" value="InterPro"/>
</dbReference>
<dbReference type="eggNOG" id="KOG2626">
    <property type="taxonomic scope" value="Eukaryota"/>
</dbReference>
<dbReference type="CDD" id="cd12872">
    <property type="entry name" value="SPRY_Ash2"/>
    <property type="match status" value="1"/>
</dbReference>
<dbReference type="KEGG" id="gtr:GLOTRDRAFT_72819"/>
<dbReference type="AlphaFoldDB" id="S7QGR5"/>
<gene>
    <name evidence="6" type="ORF">GLOTRDRAFT_72819</name>
</gene>
<accession>S7QGR5</accession>
<dbReference type="Proteomes" id="UP000030669">
    <property type="component" value="Unassembled WGS sequence"/>
</dbReference>
<dbReference type="PANTHER" id="PTHR10598">
    <property type="entry name" value="SET1/ASH2 HISTONE METHYLTRANSFERASE COMPLEX SUBUNIT ASH2"/>
    <property type="match status" value="1"/>
</dbReference>
<dbReference type="OMA" id="GFRYTYA"/>
<dbReference type="Gene3D" id="2.60.120.920">
    <property type="match status" value="1"/>
</dbReference>
<evidence type="ECO:0000256" key="3">
    <source>
        <dbReference type="ARBA" id="ARBA00038149"/>
    </source>
</evidence>
<evidence type="ECO:0000256" key="1">
    <source>
        <dbReference type="ARBA" id="ARBA00004123"/>
    </source>
</evidence>
<dbReference type="InterPro" id="IPR001870">
    <property type="entry name" value="B30.2/SPRY"/>
</dbReference>
<feature type="compositionally biased region" description="Basic and acidic residues" evidence="4">
    <location>
        <begin position="410"/>
        <end position="426"/>
    </location>
</feature>
<comment type="similarity">
    <text evidence="3">Belongs to the cclA family.</text>
</comment>
<evidence type="ECO:0000256" key="4">
    <source>
        <dbReference type="SAM" id="MobiDB-lite"/>
    </source>
</evidence>
<feature type="compositionally biased region" description="Pro residues" evidence="4">
    <location>
        <begin position="13"/>
        <end position="22"/>
    </location>
</feature>
<dbReference type="Pfam" id="PF00622">
    <property type="entry name" value="SPRY"/>
    <property type="match status" value="1"/>
</dbReference>